<dbReference type="Proteomes" id="UP001149411">
    <property type="component" value="Unassembled WGS sequence"/>
</dbReference>
<dbReference type="RefSeq" id="WP_266086848.1">
    <property type="nucleotide sequence ID" value="NZ_RKLV01000005.1"/>
</dbReference>
<dbReference type="AlphaFoldDB" id="A0A9Q4C4W4"/>
<gene>
    <name evidence="2" type="ORF">EGH25_06420</name>
</gene>
<organism evidence="2 3">
    <name type="scientific">Halorutilus salinus</name>
    <dbReference type="NCBI Taxonomy" id="2487751"/>
    <lineage>
        <taxon>Archaea</taxon>
        <taxon>Methanobacteriati</taxon>
        <taxon>Methanobacteriota</taxon>
        <taxon>Stenosarchaea group</taxon>
        <taxon>Halobacteria</taxon>
        <taxon>Halorutilales</taxon>
        <taxon>Halorutilaceae</taxon>
        <taxon>Halorutilus</taxon>
    </lineage>
</organism>
<proteinExistence type="predicted"/>
<keyword evidence="3" id="KW-1185">Reference proteome</keyword>
<evidence type="ECO:0000313" key="2">
    <source>
        <dbReference type="EMBL" id="MCX2818984.1"/>
    </source>
</evidence>
<name>A0A9Q4C4W4_9EURY</name>
<dbReference type="Pfam" id="PF18754">
    <property type="entry name" value="Nmad3"/>
    <property type="match status" value="1"/>
</dbReference>
<evidence type="ECO:0000259" key="1">
    <source>
        <dbReference type="Pfam" id="PF18754"/>
    </source>
</evidence>
<comment type="caution">
    <text evidence="2">The sequence shown here is derived from an EMBL/GenBank/DDBJ whole genome shotgun (WGS) entry which is preliminary data.</text>
</comment>
<feature type="domain" description="Nucleotide modification associated" evidence="1">
    <location>
        <begin position="2"/>
        <end position="200"/>
    </location>
</feature>
<sequence length="250" mass="27346">MIVLSGVAADTTNVSPVPRIYDDGGFDYVPIPEEARDATTETRTYADIPTREGTAAGYLDAVHPGGGDEAVTGDGIGSFPLHHDPNFDALTYGERRPAYVNRLTRLEEGDAVVFYTGLRSDGADGLHRYAIGYIVVEDTVYFKPLDGDEARRRIRDHTENAHAKRFESTGTVDGNLVIVDGYDGGLFNRAYRLSERTASGQYYLRDGLQDALDPEPSGRDDRNAYLGGVKQAHVLRVGIDGFLRRSGART</sequence>
<evidence type="ECO:0000313" key="3">
    <source>
        <dbReference type="Proteomes" id="UP001149411"/>
    </source>
</evidence>
<dbReference type="EMBL" id="RKLV01000005">
    <property type="protein sequence ID" value="MCX2818984.1"/>
    <property type="molecule type" value="Genomic_DNA"/>
</dbReference>
<protein>
    <recommendedName>
        <fullName evidence="1">Nucleotide modification associated domain-containing protein</fullName>
    </recommendedName>
</protein>
<reference evidence="2" key="1">
    <citation type="submission" date="2022-09" db="EMBL/GenBank/DDBJ databases">
        <title>Haloadaptaus new haloarchaeum isolated from saline soil.</title>
        <authorList>
            <person name="Duran-Viseras A."/>
            <person name="Sanchez-Porro C."/>
            <person name="Ventosa A."/>
        </authorList>
    </citation>
    <scope>NUCLEOTIDE SEQUENCE</scope>
    <source>
        <strain evidence="2">F3-133</strain>
    </source>
</reference>
<dbReference type="InterPro" id="IPR041135">
    <property type="entry name" value="Nmad3"/>
</dbReference>
<accession>A0A9Q4C4W4</accession>